<protein>
    <submittedName>
        <fullName evidence="1">SAM-dependent methyltransferase</fullName>
    </submittedName>
</protein>
<dbReference type="EMBL" id="QXJM01000027">
    <property type="protein sequence ID" value="RIE04219.1"/>
    <property type="molecule type" value="Genomic_DNA"/>
</dbReference>
<comment type="caution">
    <text evidence="1">The sequence shown here is derived from an EMBL/GenBank/DDBJ whole genome shotgun (WGS) entry which is preliminary data.</text>
</comment>
<dbReference type="AlphaFoldDB" id="A0A398CSJ7"/>
<keyword evidence="1" id="KW-0808">Transferase</keyword>
<proteinExistence type="predicted"/>
<gene>
    <name evidence="1" type="ORF">D3H35_06260</name>
</gene>
<name>A0A398CSJ7_9BACL</name>
<accession>A0A398CSJ7</accession>
<dbReference type="Gene3D" id="1.10.287.1890">
    <property type="match status" value="1"/>
</dbReference>
<reference evidence="1 2" key="1">
    <citation type="submission" date="2018-09" db="EMBL/GenBank/DDBJ databases">
        <title>Cohnella cavernae sp. nov., isolated from a karst cave.</title>
        <authorList>
            <person name="Zhu H."/>
        </authorList>
    </citation>
    <scope>NUCLEOTIDE SEQUENCE [LARGE SCALE GENOMIC DNA]</scope>
    <source>
        <strain evidence="1 2">K2E09-144</strain>
    </source>
</reference>
<sequence>MKETNAKQNGAGVKLSRRLSALAEWVPQGARFADIGTDHALLPVFLAGSGRISYAVAGDVHAGPADAARRQVAEAGLESLVSVRHGDGLSVLAPGEVDTVCIAGMGGSLIVRLLTEAGERLDGVRTLVLSPHVAEDQLRIWLRDKGFVLERELLLEEDGVIYTLLQATRGDSDDAKRANEALYDKSELGDCLSRLSDQLCYEMGPLLLRAPSSVFFAKWEQEASKREKIVAQMRKALAEDTTEKALEWEKAINDIREVLACLRAEKRSFN</sequence>
<dbReference type="Gene3D" id="3.40.50.150">
    <property type="entry name" value="Vaccinia Virus protein VP39"/>
    <property type="match status" value="1"/>
</dbReference>
<dbReference type="OrthoDB" id="5881184at2"/>
<dbReference type="PANTHER" id="PTHR38451:SF1">
    <property type="entry name" value="TRNA (ADENINE(22)-N(1))-METHYLTRANSFERASE"/>
    <property type="match status" value="1"/>
</dbReference>
<dbReference type="RefSeq" id="WP_119148262.1">
    <property type="nucleotide sequence ID" value="NZ_JBHSOV010000042.1"/>
</dbReference>
<evidence type="ECO:0000313" key="1">
    <source>
        <dbReference type="EMBL" id="RIE04219.1"/>
    </source>
</evidence>
<keyword evidence="1" id="KW-0489">Methyltransferase</keyword>
<dbReference type="InterPro" id="IPR029063">
    <property type="entry name" value="SAM-dependent_MTases_sf"/>
</dbReference>
<keyword evidence="2" id="KW-1185">Reference proteome</keyword>
<dbReference type="GO" id="GO:0032259">
    <property type="term" value="P:methylation"/>
    <property type="evidence" value="ECO:0007669"/>
    <property type="project" value="UniProtKB-KW"/>
</dbReference>
<dbReference type="PANTHER" id="PTHR38451">
    <property type="entry name" value="TRNA (ADENINE(22)-N(1))-METHYLTRANSFERASE"/>
    <property type="match status" value="1"/>
</dbReference>
<dbReference type="Proteomes" id="UP000266340">
    <property type="component" value="Unassembled WGS sequence"/>
</dbReference>
<dbReference type="GO" id="GO:0160105">
    <property type="term" value="F:tRNA (adenine(22)-N1)-methyltransferase activity"/>
    <property type="evidence" value="ECO:0007669"/>
    <property type="project" value="InterPro"/>
</dbReference>
<organism evidence="1 2">
    <name type="scientific">Cohnella faecalis</name>
    <dbReference type="NCBI Taxonomy" id="2315694"/>
    <lineage>
        <taxon>Bacteria</taxon>
        <taxon>Bacillati</taxon>
        <taxon>Bacillota</taxon>
        <taxon>Bacilli</taxon>
        <taxon>Bacillales</taxon>
        <taxon>Paenibacillaceae</taxon>
        <taxon>Cohnella</taxon>
    </lineage>
</organism>
<dbReference type="InterPro" id="IPR006901">
    <property type="entry name" value="TrmK"/>
</dbReference>
<dbReference type="SUPFAM" id="SSF53335">
    <property type="entry name" value="S-adenosyl-L-methionine-dependent methyltransferases"/>
    <property type="match status" value="1"/>
</dbReference>
<evidence type="ECO:0000313" key="2">
    <source>
        <dbReference type="Proteomes" id="UP000266340"/>
    </source>
</evidence>
<dbReference type="PIRSF" id="PIRSF018637">
    <property type="entry name" value="TrmK"/>
    <property type="match status" value="1"/>
</dbReference>
<dbReference type="Pfam" id="PF04816">
    <property type="entry name" value="TrmK"/>
    <property type="match status" value="1"/>
</dbReference>